<name>A0A521FZ81_9BACT</name>
<dbReference type="SUPFAM" id="SSF52266">
    <property type="entry name" value="SGNH hydrolase"/>
    <property type="match status" value="1"/>
</dbReference>
<dbReference type="PANTHER" id="PTHR30383:SF5">
    <property type="entry name" value="SGNH HYDROLASE-TYPE ESTERASE DOMAIN-CONTAINING PROTEIN"/>
    <property type="match status" value="1"/>
</dbReference>
<protein>
    <submittedName>
        <fullName evidence="1">GDSL-like Lipase/Acylhydrolase</fullName>
    </submittedName>
</protein>
<evidence type="ECO:0000313" key="2">
    <source>
        <dbReference type="Proteomes" id="UP000316238"/>
    </source>
</evidence>
<dbReference type="Gene3D" id="3.40.50.1110">
    <property type="entry name" value="SGNH hydrolase"/>
    <property type="match status" value="1"/>
</dbReference>
<dbReference type="InterPro" id="IPR036514">
    <property type="entry name" value="SGNH_hydro_sf"/>
</dbReference>
<evidence type="ECO:0000313" key="1">
    <source>
        <dbReference type="EMBL" id="TAA74074.1"/>
    </source>
</evidence>
<dbReference type="InterPro" id="IPR001087">
    <property type="entry name" value="GDSL"/>
</dbReference>
<dbReference type="EMBL" id="NQJD01000041">
    <property type="protein sequence ID" value="TAA74074.1"/>
    <property type="molecule type" value="Genomic_DNA"/>
</dbReference>
<dbReference type="PANTHER" id="PTHR30383">
    <property type="entry name" value="THIOESTERASE 1/PROTEASE 1/LYSOPHOSPHOLIPASE L1"/>
    <property type="match status" value="1"/>
</dbReference>
<sequence>MQVAKETFCFAVAGLILTGVIVLQNVNAKENLLAKNAKMQPIKANFSSFMVLGDSIPFGYMAGYKRPDGTEIPQVDQALVIHSWPKLVADQAETELLLPFYAPKPDNLAVPGYTLADMENNYSALLAKNSVTQLVMGQYFVTYGDTTPVDYVLKENPTILAVMIGNNDILGAAIYANIALKTPAVSFETMYEEMVDKLAADANRTVVVSTIPDVANIPFLVPIRKIFPETITYPAFNEDKTEYKLQSSDFITLTGAKKIQSSTALTKCPNTSSPSYQCVGDILTQDEINEISNHTKVFNAAIRRIASQHDNVAVMNFDTLFENLQHGNMAVVPAKKHFFLVNQGNGIIVEGKHYTLAYDGGLISKDGIHPTKLGHGVIANEMIKTLNENFAAGIQPIDLGPIAAADALANKVFSPSPVFFDSGAFEKSRSIFKRKQSTN</sequence>
<dbReference type="Pfam" id="PF00657">
    <property type="entry name" value="Lipase_GDSL"/>
    <property type="match status" value="1"/>
</dbReference>
<keyword evidence="2" id="KW-1185">Reference proteome</keyword>
<dbReference type="InterPro" id="IPR051532">
    <property type="entry name" value="Ester_Hydrolysis_Enzymes"/>
</dbReference>
<dbReference type="Proteomes" id="UP000316238">
    <property type="component" value="Unassembled WGS sequence"/>
</dbReference>
<dbReference type="GO" id="GO:0004622">
    <property type="term" value="F:phosphatidylcholine lysophospholipase activity"/>
    <property type="evidence" value="ECO:0007669"/>
    <property type="project" value="TreeGrafter"/>
</dbReference>
<accession>A0A521FZ81</accession>
<proteinExistence type="predicted"/>
<gene>
    <name evidence="1" type="ORF">CDV28_14123</name>
</gene>
<organism evidence="1 2">
    <name type="scientific">Candidatus Electronema aureum</name>
    <dbReference type="NCBI Taxonomy" id="2005002"/>
    <lineage>
        <taxon>Bacteria</taxon>
        <taxon>Pseudomonadati</taxon>
        <taxon>Thermodesulfobacteriota</taxon>
        <taxon>Desulfobulbia</taxon>
        <taxon>Desulfobulbales</taxon>
        <taxon>Desulfobulbaceae</taxon>
        <taxon>Candidatus Electronema</taxon>
    </lineage>
</organism>
<reference evidence="1" key="1">
    <citation type="submission" date="2017-07" db="EMBL/GenBank/DDBJ databases">
        <title>The cable genome - Insights into the physiology and evolution of filamentous bacteria capable of sulfide oxidation via long distance electron transfer.</title>
        <authorList>
            <person name="Thorup C."/>
            <person name="Bjerg J.T."/>
            <person name="Schreiber L."/>
            <person name="Nielsen L.P."/>
            <person name="Kjeldsen K.U."/>
            <person name="Boesen T."/>
            <person name="Boggild A."/>
            <person name="Meysman F."/>
            <person name="Geelhoed J."/>
            <person name="Schramm A."/>
        </authorList>
    </citation>
    <scope>NUCLEOTIDE SEQUENCE [LARGE SCALE GENOMIC DNA]</scope>
    <source>
        <strain evidence="1">GS</strain>
    </source>
</reference>
<comment type="caution">
    <text evidence="1">The sequence shown here is derived from an EMBL/GenBank/DDBJ whole genome shotgun (WGS) entry which is preliminary data.</text>
</comment>
<dbReference type="AlphaFoldDB" id="A0A521FZ81"/>